<evidence type="ECO:0000256" key="1">
    <source>
        <dbReference type="ARBA" id="ARBA00010062"/>
    </source>
</evidence>
<dbReference type="Gene3D" id="3.40.50.2300">
    <property type="match status" value="2"/>
</dbReference>
<dbReference type="PANTHER" id="PTHR30483">
    <property type="entry name" value="LEUCINE-SPECIFIC-BINDING PROTEIN"/>
    <property type="match status" value="1"/>
</dbReference>
<evidence type="ECO:0000256" key="4">
    <source>
        <dbReference type="SAM" id="MobiDB-lite"/>
    </source>
</evidence>
<name>A0A5C6TPX4_9SPHN</name>
<evidence type="ECO:0000256" key="3">
    <source>
        <dbReference type="ARBA" id="ARBA00022970"/>
    </source>
</evidence>
<keyword evidence="3" id="KW-0813">Transport</keyword>
<evidence type="ECO:0000313" key="7">
    <source>
        <dbReference type="Proteomes" id="UP000321249"/>
    </source>
</evidence>
<dbReference type="SUPFAM" id="SSF53822">
    <property type="entry name" value="Periplasmic binding protein-like I"/>
    <property type="match status" value="1"/>
</dbReference>
<evidence type="ECO:0000259" key="5">
    <source>
        <dbReference type="Pfam" id="PF13458"/>
    </source>
</evidence>
<dbReference type="Proteomes" id="UP000321249">
    <property type="component" value="Unassembled WGS sequence"/>
</dbReference>
<dbReference type="InterPro" id="IPR028081">
    <property type="entry name" value="Leu-bd"/>
</dbReference>
<comment type="caution">
    <text evidence="6">The sequence shown here is derived from an EMBL/GenBank/DDBJ whole genome shotgun (WGS) entry which is preliminary data.</text>
</comment>
<dbReference type="GO" id="GO:0006865">
    <property type="term" value="P:amino acid transport"/>
    <property type="evidence" value="ECO:0007669"/>
    <property type="project" value="UniProtKB-KW"/>
</dbReference>
<dbReference type="PANTHER" id="PTHR30483:SF6">
    <property type="entry name" value="PERIPLASMIC BINDING PROTEIN OF ABC TRANSPORTER FOR NATURAL AMINO ACIDS"/>
    <property type="match status" value="1"/>
</dbReference>
<dbReference type="EMBL" id="VOQQ01000001">
    <property type="protein sequence ID" value="TXC62309.1"/>
    <property type="molecule type" value="Genomic_DNA"/>
</dbReference>
<proteinExistence type="inferred from homology"/>
<reference evidence="6 7" key="1">
    <citation type="journal article" date="2015" name="J. Microbiol.">
        <title>Sphingosinicella ginsenosidimutans sp. nov., with ginsenoside converting activity.</title>
        <authorList>
            <person name="Kim J.K."/>
            <person name="Kang M.S."/>
            <person name="Park S.C."/>
            <person name="Kim K.M."/>
            <person name="Choi K."/>
            <person name="Yoon M.H."/>
            <person name="Im W.T."/>
        </authorList>
    </citation>
    <scope>NUCLEOTIDE SEQUENCE [LARGE SCALE GENOMIC DNA]</scope>
    <source>
        <strain evidence="6 7">BS-11</strain>
    </source>
</reference>
<protein>
    <submittedName>
        <fullName evidence="6">Penicillin-binding protein activator</fullName>
    </submittedName>
</protein>
<dbReference type="InterPro" id="IPR028082">
    <property type="entry name" value="Peripla_BP_I"/>
</dbReference>
<feature type="region of interest" description="Disordered" evidence="4">
    <location>
        <begin position="32"/>
        <end position="58"/>
    </location>
</feature>
<organism evidence="6 7">
    <name type="scientific">Allosphingosinicella ginsenosidimutans</name>
    <dbReference type="NCBI Taxonomy" id="1176539"/>
    <lineage>
        <taxon>Bacteria</taxon>
        <taxon>Pseudomonadati</taxon>
        <taxon>Pseudomonadota</taxon>
        <taxon>Alphaproteobacteria</taxon>
        <taxon>Sphingomonadales</taxon>
        <taxon>Sphingomonadaceae</taxon>
        <taxon>Allosphingosinicella</taxon>
    </lineage>
</organism>
<dbReference type="AlphaFoldDB" id="A0A5C6TPX4"/>
<accession>A0A5C6TPX4</accession>
<comment type="similarity">
    <text evidence="1">Belongs to the leucine-binding protein family.</text>
</comment>
<dbReference type="CDD" id="cd06339">
    <property type="entry name" value="PBP1_YraM_LppC_lipoprotein-like"/>
    <property type="match status" value="1"/>
</dbReference>
<sequence>MASLSLRPQGNPFKLIGLALLAVTIAGCVPRPSGPATPPPPEIRPTTPEGPSRLPPDETRNRVAVLVPLSGPNAALGQSLLNAANLALFDTGGQRIRITAYDTSHGAAAAANDALADGSGLILGPLLAEDVRVVAPIAARETVPVIAFSNDVSVAGSGVYLMGITPGQSIDRVVAFARSRGVQRFGALVPQGVYGDRARRALTQAVEGAGGSLTGIETYDRSAAGLRQAAARLNARGRSDAVLIADGAQVAVQLAPSIRAVSPQPQILGTELWATETNLGAATGLRGAWFAAPTDGNFAAFRQRYRARYNAVPFRLSTLGYDAVLLASRIAADWPIGRRFPERALHDAGGFAGVDGAFRFGRDGVAERALEVREVSAGGANVVSPAPRGFN</sequence>
<keyword evidence="3" id="KW-0029">Amino-acid transport</keyword>
<dbReference type="RefSeq" id="WP_147041697.1">
    <property type="nucleotide sequence ID" value="NZ_BAABIR010000001.1"/>
</dbReference>
<evidence type="ECO:0000256" key="2">
    <source>
        <dbReference type="ARBA" id="ARBA00022729"/>
    </source>
</evidence>
<feature type="domain" description="Leucine-binding protein" evidence="5">
    <location>
        <begin position="62"/>
        <end position="379"/>
    </location>
</feature>
<dbReference type="InterPro" id="IPR051010">
    <property type="entry name" value="BCAA_transport"/>
</dbReference>
<dbReference type="Pfam" id="PF13458">
    <property type="entry name" value="Peripla_BP_6"/>
    <property type="match status" value="1"/>
</dbReference>
<gene>
    <name evidence="6" type="ORF">FRZ32_00740</name>
</gene>
<keyword evidence="7" id="KW-1185">Reference proteome</keyword>
<dbReference type="OrthoDB" id="7210494at2"/>
<feature type="compositionally biased region" description="Pro residues" evidence="4">
    <location>
        <begin position="32"/>
        <end position="43"/>
    </location>
</feature>
<keyword evidence="2" id="KW-0732">Signal</keyword>
<dbReference type="PROSITE" id="PS51257">
    <property type="entry name" value="PROKAR_LIPOPROTEIN"/>
    <property type="match status" value="1"/>
</dbReference>
<evidence type="ECO:0000313" key="6">
    <source>
        <dbReference type="EMBL" id="TXC62309.1"/>
    </source>
</evidence>